<protein>
    <recommendedName>
        <fullName evidence="4">Translation machinery-associated protein 16</fullName>
    </recommendedName>
</protein>
<feature type="compositionally biased region" description="Basic and acidic residues" evidence="2">
    <location>
        <begin position="18"/>
        <end position="28"/>
    </location>
</feature>
<accession>A0A022VT27</accession>
<proteinExistence type="inferred from homology"/>
<feature type="compositionally biased region" description="Basic residues" evidence="2">
    <location>
        <begin position="8"/>
        <end position="17"/>
    </location>
</feature>
<dbReference type="Proteomes" id="UP000023758">
    <property type="component" value="Unassembled WGS sequence"/>
</dbReference>
<evidence type="ECO:0008006" key="4">
    <source>
        <dbReference type="Google" id="ProtNLM"/>
    </source>
</evidence>
<comment type="similarity">
    <text evidence="1">Belongs to the TMA16 family.</text>
</comment>
<dbReference type="InterPro" id="IPR038356">
    <property type="entry name" value="Tma16_sf"/>
</dbReference>
<evidence type="ECO:0000256" key="2">
    <source>
        <dbReference type="SAM" id="MobiDB-lite"/>
    </source>
</evidence>
<reference evidence="3" key="1">
    <citation type="submission" date="2014-02" db="EMBL/GenBank/DDBJ databases">
        <title>The Genome Sequence of Trichophyton rubrum (morphotype fischeri) CBS 288.86.</title>
        <authorList>
            <consortium name="The Broad Institute Genomics Platform"/>
            <person name="Cuomo C.A."/>
            <person name="White T.C."/>
            <person name="Graser Y."/>
            <person name="Martinez-Rossi N."/>
            <person name="Heitman J."/>
            <person name="Young S.K."/>
            <person name="Zeng Q."/>
            <person name="Gargeya S."/>
            <person name="Abouelleil A."/>
            <person name="Alvarado L."/>
            <person name="Chapman S.B."/>
            <person name="Gainer-Dewar J."/>
            <person name="Goldberg J."/>
            <person name="Griggs A."/>
            <person name="Gujja S."/>
            <person name="Hansen M."/>
            <person name="Howarth C."/>
            <person name="Imamovic A."/>
            <person name="Larimer J."/>
            <person name="Martinez D."/>
            <person name="Murphy C."/>
            <person name="Pearson M.D."/>
            <person name="Persinoti G."/>
            <person name="Poon T."/>
            <person name="Priest M."/>
            <person name="Roberts A.D."/>
            <person name="Saif S."/>
            <person name="Shea T.D."/>
            <person name="Sykes S.N."/>
            <person name="Wortman J."/>
            <person name="Nusbaum C."/>
            <person name="Birren B."/>
        </authorList>
    </citation>
    <scope>NUCLEOTIDE SEQUENCE [LARGE SCALE GENOMIC DNA]</scope>
    <source>
        <strain evidence="3">CBS 288.86</strain>
    </source>
</reference>
<dbReference type="Gene3D" id="1.20.1440.170">
    <property type="entry name" value="Translation machinery-associated protein 16-like"/>
    <property type="match status" value="1"/>
</dbReference>
<dbReference type="EMBL" id="KK207909">
    <property type="protein sequence ID" value="EZF49186.1"/>
    <property type="molecule type" value="Genomic_DNA"/>
</dbReference>
<dbReference type="GO" id="GO:0005634">
    <property type="term" value="C:nucleus"/>
    <property type="evidence" value="ECO:0007669"/>
    <property type="project" value="TreeGrafter"/>
</dbReference>
<dbReference type="PANTHER" id="PTHR13349:SF2">
    <property type="entry name" value="TRANSLATION MACHINERY-ASSOCIATED PROTEIN 16"/>
    <property type="match status" value="1"/>
</dbReference>
<dbReference type="PANTHER" id="PTHR13349">
    <property type="entry name" value="TRANSLATION MACHINERY-ASSOCIATED PROTEIN 16"/>
    <property type="match status" value="1"/>
</dbReference>
<dbReference type="AlphaFoldDB" id="A0A022VT27"/>
<gene>
    <name evidence="3" type="ORF">H103_07306</name>
</gene>
<dbReference type="Pfam" id="PF11176">
    <property type="entry name" value="Tma16"/>
    <property type="match status" value="1"/>
</dbReference>
<evidence type="ECO:0000313" key="3">
    <source>
        <dbReference type="EMBL" id="EZF49186.1"/>
    </source>
</evidence>
<dbReference type="OrthoDB" id="270284at2759"/>
<sequence>MTKNLNKITKKLSKKKGKLDSLHEKSRDAVRLRRAGGREEKLARAAATTMKGRQIYVDRVAFFRDHTKDLEAPLTSEGAVSLLQQYLDRLKPELQEEQEARRKGRPPSKRQEVLIEKIEAEEKEYQTGFWMPDLECEDSLRRLRNWNKDWSAMSNLKFVRLSKAGDKRPSLFPPKGLS</sequence>
<dbReference type="HOGENOM" id="CLU_106785_1_0_1"/>
<evidence type="ECO:0000256" key="1">
    <source>
        <dbReference type="ARBA" id="ARBA00034127"/>
    </source>
</evidence>
<name>A0A022VT27_TRIRU</name>
<feature type="region of interest" description="Disordered" evidence="2">
    <location>
        <begin position="1"/>
        <end position="28"/>
    </location>
</feature>
<dbReference type="InterPro" id="IPR021346">
    <property type="entry name" value="Tma16"/>
</dbReference>
<organism evidence="3">
    <name type="scientific">Trichophyton rubrum CBS 288.86</name>
    <dbReference type="NCBI Taxonomy" id="1215330"/>
    <lineage>
        <taxon>Eukaryota</taxon>
        <taxon>Fungi</taxon>
        <taxon>Dikarya</taxon>
        <taxon>Ascomycota</taxon>
        <taxon>Pezizomycotina</taxon>
        <taxon>Eurotiomycetes</taxon>
        <taxon>Eurotiomycetidae</taxon>
        <taxon>Onygenales</taxon>
        <taxon>Arthrodermataceae</taxon>
        <taxon>Trichophyton</taxon>
    </lineage>
</organism>